<keyword evidence="6" id="KW-0812">Transmembrane</keyword>
<dbReference type="InterPro" id="IPR012910">
    <property type="entry name" value="Plug_dom"/>
</dbReference>
<dbReference type="InterPro" id="IPR008969">
    <property type="entry name" value="CarboxyPept-like_regulatory"/>
</dbReference>
<dbReference type="NCBIfam" id="TIGR04057">
    <property type="entry name" value="SusC_RagA_signa"/>
    <property type="match status" value="1"/>
</dbReference>
<comment type="subcellular location">
    <subcellularLocation>
        <location evidence="6">Cell outer membrane</location>
        <topology evidence="6">Multi-pass membrane protein</topology>
    </subcellularLocation>
</comment>
<dbReference type="SMART" id="SM00965">
    <property type="entry name" value="STN"/>
    <property type="match status" value="1"/>
</dbReference>
<keyword evidence="10" id="KW-1185">Reference proteome</keyword>
<proteinExistence type="inferred from homology"/>
<dbReference type="NCBIfam" id="TIGR04056">
    <property type="entry name" value="OMP_RagA_SusC"/>
    <property type="match status" value="1"/>
</dbReference>
<evidence type="ECO:0000256" key="2">
    <source>
        <dbReference type="ARBA" id="ARBA00022496"/>
    </source>
</evidence>
<gene>
    <name evidence="9" type="ORF">SAMN04488055_1089</name>
</gene>
<keyword evidence="7" id="KW-0798">TonB box</keyword>
<dbReference type="Pfam" id="PF13715">
    <property type="entry name" value="CarbopepD_reg_2"/>
    <property type="match status" value="1"/>
</dbReference>
<dbReference type="SUPFAM" id="SSF49464">
    <property type="entry name" value="Carboxypeptidase regulatory domain-like"/>
    <property type="match status" value="1"/>
</dbReference>
<dbReference type="AlphaFoldDB" id="A0A1N6DUN7"/>
<dbReference type="Gene3D" id="2.170.130.10">
    <property type="entry name" value="TonB-dependent receptor, plug domain"/>
    <property type="match status" value="1"/>
</dbReference>
<evidence type="ECO:0000256" key="3">
    <source>
        <dbReference type="ARBA" id="ARBA00023004"/>
    </source>
</evidence>
<dbReference type="EMBL" id="FSRA01000001">
    <property type="protein sequence ID" value="SIN74427.1"/>
    <property type="molecule type" value="Genomic_DNA"/>
</dbReference>
<dbReference type="Proteomes" id="UP000185003">
    <property type="component" value="Unassembled WGS sequence"/>
</dbReference>
<keyword evidence="4 6" id="KW-0472">Membrane</keyword>
<protein>
    <submittedName>
        <fullName evidence="9">TonB-linked outer membrane protein, SusC/RagA family</fullName>
    </submittedName>
</protein>
<evidence type="ECO:0000256" key="1">
    <source>
        <dbReference type="ARBA" id="ARBA00022448"/>
    </source>
</evidence>
<reference evidence="9 10" key="1">
    <citation type="submission" date="2016-11" db="EMBL/GenBank/DDBJ databases">
        <authorList>
            <person name="Jaros S."/>
            <person name="Januszkiewicz K."/>
            <person name="Wedrychowicz H."/>
        </authorList>
    </citation>
    <scope>NUCLEOTIDE SEQUENCE [LARGE SCALE GENOMIC DNA]</scope>
    <source>
        <strain evidence="9 10">DSM 24787</strain>
    </source>
</reference>
<name>A0A1N6DUN7_9BACT</name>
<evidence type="ECO:0000256" key="4">
    <source>
        <dbReference type="ARBA" id="ARBA00023136"/>
    </source>
</evidence>
<accession>A0A1N6DUN7</accession>
<dbReference type="SUPFAM" id="SSF56935">
    <property type="entry name" value="Porins"/>
    <property type="match status" value="1"/>
</dbReference>
<evidence type="ECO:0000256" key="5">
    <source>
        <dbReference type="ARBA" id="ARBA00023237"/>
    </source>
</evidence>
<feature type="domain" description="Secretin/TonB short N-terminal" evidence="8">
    <location>
        <begin position="70"/>
        <end position="121"/>
    </location>
</feature>
<dbReference type="GO" id="GO:0006826">
    <property type="term" value="P:iron ion transport"/>
    <property type="evidence" value="ECO:0007669"/>
    <property type="project" value="UniProtKB-KW"/>
</dbReference>
<dbReference type="GO" id="GO:0009279">
    <property type="term" value="C:cell outer membrane"/>
    <property type="evidence" value="ECO:0007669"/>
    <property type="project" value="UniProtKB-SubCell"/>
</dbReference>
<keyword evidence="3" id="KW-0408">Iron</keyword>
<dbReference type="RefSeq" id="WP_234979613.1">
    <property type="nucleotide sequence ID" value="NZ_FSRA01000001.1"/>
</dbReference>
<dbReference type="Pfam" id="PF07660">
    <property type="entry name" value="STN"/>
    <property type="match status" value="1"/>
</dbReference>
<dbReference type="InterPro" id="IPR037066">
    <property type="entry name" value="Plug_dom_sf"/>
</dbReference>
<dbReference type="InterPro" id="IPR023996">
    <property type="entry name" value="TonB-dep_OMP_SusC/RagA"/>
</dbReference>
<keyword evidence="1 6" id="KW-0813">Transport</keyword>
<dbReference type="PROSITE" id="PS52016">
    <property type="entry name" value="TONB_DEPENDENT_REC_3"/>
    <property type="match status" value="1"/>
</dbReference>
<evidence type="ECO:0000313" key="10">
    <source>
        <dbReference type="Proteomes" id="UP000185003"/>
    </source>
</evidence>
<keyword evidence="5 6" id="KW-0998">Cell outer membrane</keyword>
<evidence type="ECO:0000259" key="8">
    <source>
        <dbReference type="SMART" id="SM00965"/>
    </source>
</evidence>
<comment type="similarity">
    <text evidence="6 7">Belongs to the TonB-dependent receptor family.</text>
</comment>
<dbReference type="InterPro" id="IPR011662">
    <property type="entry name" value="Secretin/TonB_short_N"/>
</dbReference>
<dbReference type="InterPro" id="IPR039426">
    <property type="entry name" value="TonB-dep_rcpt-like"/>
</dbReference>
<keyword evidence="2" id="KW-0410">Iron transport</keyword>
<dbReference type="STRING" id="536979.SAMN04488055_1089"/>
<evidence type="ECO:0000256" key="6">
    <source>
        <dbReference type="PROSITE-ProRule" id="PRU01360"/>
    </source>
</evidence>
<evidence type="ECO:0000313" key="9">
    <source>
        <dbReference type="EMBL" id="SIN74427.1"/>
    </source>
</evidence>
<keyword evidence="2" id="KW-0406">Ion transport</keyword>
<dbReference type="InterPro" id="IPR023997">
    <property type="entry name" value="TonB-dep_OMP_SusC/RagA_CS"/>
</dbReference>
<sequence length="1143" mass="124582">MKLNFSGGAGTAQSPHVLRKFLVVMKLTTFLMLVACLQISAKGLSQQISIKERNAPLKRVLKEVARQAGISIVYDESLMARSNPVNIELKNATVKEALDLLLLNQPLSFSMEGQRITILQLAADPKPIADTGLLITGRILGDAGEPIPGATVRIQGTTSGTTADANGQYSIRVPNAKTSLVFSFIGYAPQTLRLSGKTLNVTLQLSETALTETVVVGYGVQKKSVVTGAISSVRAKELEDMPITRLEQALQGRTAGVIIAQNSGQPGSAAAVRVRGTTSFSNNDPLWVVDGVVVDNGGIGYLNQYDIESIEVLKDAASQAIYGARAASGVILVTTKKGKAGKVTVNYNGYYGTSAPARKLKLLNATEYATLRNEAAAANGSALPYADPKSFGVGTDWQAQIFNNDARRQNHELSVSGGNEKSTYYTSFGYLNMEGIVASDISKYQRFNIRINSVHKLTKWLTFGENIGYAYDKSVGLGNTNSEFGGPLSSAINLDPITPVVVTDPAIAAAAPYNNVGVRKDALGRPYGISSAVGQEMTNPLAFISTRIGNYGWSHNVVGNVYLEAEPIKGLKFRSTMGAKIAFWGGETFTPISWLNSSNISSRTSFNRSMNEGYNWNLENIVSYSRAIGQHNFTVLAGQGAYMDSRTRNINVTFNDVPADNFKDASLNFKVPADKRLSDGGEGADHRVASFFGRVNYNYKERYLAEGIIRWDGSTRFGSNNKYGRYPSFSLGWVPSMETFWPENKVVDRLKIRGGYGVVGNDNIGNFAYLSTIGSGRNYTFGNSGSYQVGYSPNAPANPDLAWEETSQTSIGFDADILRNIRLTFEWFRKRTTGILQNPRIPAYVGAIGNPADNIASMNNTGLELELDYRNHIGDDFEFNIGGNVSYVKNEVTDLGPGISYLAGGQTFQTMGAITRTAIGQPLNNFFGYRTMGVFQTQADVDAYIGKDGTKIQPNAKPGDFRWKDGNGDGKITELDREFMGTPTPKWTYGFTVNAAYKGFDLVIFGQGAAGNQIFQGLRRLDIGNANWQTKALERWTGPGSTNTYPRLITLDPNKNFTNPSDFYLENGDYWRLKTVQIGYSLPKALINRIGLQKLRVHIMSENLLTFTKYTGYDPEIGGGVLSIDRGIYPQARSFMAGMNVTF</sequence>
<dbReference type="Pfam" id="PF00593">
    <property type="entry name" value="TonB_dep_Rec_b-barrel"/>
    <property type="match status" value="1"/>
</dbReference>
<evidence type="ECO:0000256" key="7">
    <source>
        <dbReference type="RuleBase" id="RU003357"/>
    </source>
</evidence>
<dbReference type="Gene3D" id="2.60.40.1120">
    <property type="entry name" value="Carboxypeptidase-like, regulatory domain"/>
    <property type="match status" value="1"/>
</dbReference>
<organism evidence="9 10">
    <name type="scientific">Chitinophaga niabensis</name>
    <dbReference type="NCBI Taxonomy" id="536979"/>
    <lineage>
        <taxon>Bacteria</taxon>
        <taxon>Pseudomonadati</taxon>
        <taxon>Bacteroidota</taxon>
        <taxon>Chitinophagia</taxon>
        <taxon>Chitinophagales</taxon>
        <taxon>Chitinophagaceae</taxon>
        <taxon>Chitinophaga</taxon>
    </lineage>
</organism>
<keyword evidence="6" id="KW-1134">Transmembrane beta strand</keyword>
<dbReference type="Pfam" id="PF07715">
    <property type="entry name" value="Plug"/>
    <property type="match status" value="1"/>
</dbReference>
<dbReference type="InterPro" id="IPR000531">
    <property type="entry name" value="Beta-barrel_TonB"/>
</dbReference>
<dbReference type="Gene3D" id="3.55.50.30">
    <property type="match status" value="1"/>
</dbReference>